<dbReference type="RefSeq" id="XP_025356718.1">
    <property type="nucleotide sequence ID" value="XM_025502521.1"/>
</dbReference>
<proteinExistence type="predicted"/>
<gene>
    <name evidence="1" type="ORF">FA14DRAFT_55023</name>
</gene>
<accession>A0A316VFW4</accession>
<evidence type="ECO:0000313" key="1">
    <source>
        <dbReference type="EMBL" id="PWN36416.1"/>
    </source>
</evidence>
<dbReference type="GeneID" id="37024302"/>
<evidence type="ECO:0000313" key="2">
    <source>
        <dbReference type="Proteomes" id="UP000245771"/>
    </source>
</evidence>
<organism evidence="1 2">
    <name type="scientific">Meira miltonrushii</name>
    <dbReference type="NCBI Taxonomy" id="1280837"/>
    <lineage>
        <taxon>Eukaryota</taxon>
        <taxon>Fungi</taxon>
        <taxon>Dikarya</taxon>
        <taxon>Basidiomycota</taxon>
        <taxon>Ustilaginomycotina</taxon>
        <taxon>Exobasidiomycetes</taxon>
        <taxon>Exobasidiales</taxon>
        <taxon>Brachybasidiaceae</taxon>
        <taxon>Meira</taxon>
    </lineage>
</organism>
<reference evidence="1 2" key="1">
    <citation type="journal article" date="2018" name="Mol. Biol. Evol.">
        <title>Broad Genomic Sampling Reveals a Smut Pathogenic Ancestry of the Fungal Clade Ustilaginomycotina.</title>
        <authorList>
            <person name="Kijpornyongpan T."/>
            <person name="Mondo S.J."/>
            <person name="Barry K."/>
            <person name="Sandor L."/>
            <person name="Lee J."/>
            <person name="Lipzen A."/>
            <person name="Pangilinan J."/>
            <person name="LaButti K."/>
            <person name="Hainaut M."/>
            <person name="Henrissat B."/>
            <person name="Grigoriev I.V."/>
            <person name="Spatafora J.W."/>
            <person name="Aime M.C."/>
        </authorList>
    </citation>
    <scope>NUCLEOTIDE SEQUENCE [LARGE SCALE GENOMIC DNA]</scope>
    <source>
        <strain evidence="1 2">MCA 3882</strain>
    </source>
</reference>
<protein>
    <submittedName>
        <fullName evidence="1">Uncharacterized protein</fullName>
    </submittedName>
</protein>
<dbReference type="AlphaFoldDB" id="A0A316VFW4"/>
<sequence>MQQGWMVWQQLQANAREREITLDMISSQGEIQIQRLEDLALEAREHRDEYLIFQKERMEQTLLTLSNSANEMMYKSTEEISRAVSDAMAKQESRHKNSITKQNKNFGKQIAALVSIEHDLSAVFEKNQKILAATYDEHITSLHTAQGEANQISTSLAQAEDKLQYLMDLHASHTRALLDEVMSAQGVMNAASAMLNETVTLKLGSNLERSWFGSMMVKLLPNSVVLDAKLTRLARRYRRSMCHRNAQDSTR</sequence>
<dbReference type="EMBL" id="KZ819603">
    <property type="protein sequence ID" value="PWN36416.1"/>
    <property type="molecule type" value="Genomic_DNA"/>
</dbReference>
<keyword evidence="2" id="KW-1185">Reference proteome</keyword>
<dbReference type="Proteomes" id="UP000245771">
    <property type="component" value="Unassembled WGS sequence"/>
</dbReference>
<dbReference type="InParanoid" id="A0A316VFW4"/>
<name>A0A316VFW4_9BASI</name>